<keyword evidence="5" id="KW-1185">Reference proteome</keyword>
<comment type="caution">
    <text evidence="4">The sequence shown here is derived from an EMBL/GenBank/DDBJ whole genome shotgun (WGS) entry which is preliminary data.</text>
</comment>
<accession>A0A8H7CVI5</accession>
<protein>
    <submittedName>
        <fullName evidence="4">Putative nwd2 protein</fullName>
    </submittedName>
</protein>
<dbReference type="AlphaFoldDB" id="A0A8H7CVI5"/>
<organism evidence="4 5">
    <name type="scientific">Mycena venus</name>
    <dbReference type="NCBI Taxonomy" id="2733690"/>
    <lineage>
        <taxon>Eukaryota</taxon>
        <taxon>Fungi</taxon>
        <taxon>Dikarya</taxon>
        <taxon>Basidiomycota</taxon>
        <taxon>Agaricomycotina</taxon>
        <taxon>Agaricomycetes</taxon>
        <taxon>Agaricomycetidae</taxon>
        <taxon>Agaricales</taxon>
        <taxon>Marasmiineae</taxon>
        <taxon>Mycenaceae</taxon>
        <taxon>Mycena</taxon>
    </lineage>
</organism>
<reference evidence="4" key="1">
    <citation type="submission" date="2020-05" db="EMBL/GenBank/DDBJ databases">
        <title>Mycena genomes resolve the evolution of fungal bioluminescence.</title>
        <authorList>
            <person name="Tsai I.J."/>
        </authorList>
    </citation>
    <scope>NUCLEOTIDE SEQUENCE</scope>
    <source>
        <strain evidence="4">CCC161011</strain>
    </source>
</reference>
<evidence type="ECO:0000313" key="4">
    <source>
        <dbReference type="EMBL" id="KAF7348913.1"/>
    </source>
</evidence>
<evidence type="ECO:0000256" key="1">
    <source>
        <dbReference type="ARBA" id="ARBA00022737"/>
    </source>
</evidence>
<evidence type="ECO:0000256" key="2">
    <source>
        <dbReference type="SAM" id="MobiDB-lite"/>
    </source>
</evidence>
<dbReference type="Proteomes" id="UP000620124">
    <property type="component" value="Unassembled WGS sequence"/>
</dbReference>
<feature type="domain" description="Nephrocystin 3-like N-terminal" evidence="3">
    <location>
        <begin position="123"/>
        <end position="236"/>
    </location>
</feature>
<evidence type="ECO:0000259" key="3">
    <source>
        <dbReference type="Pfam" id="PF24883"/>
    </source>
</evidence>
<dbReference type="EMBL" id="JACAZI010000011">
    <property type="protein sequence ID" value="KAF7348913.1"/>
    <property type="molecule type" value="Genomic_DNA"/>
</dbReference>
<sequence>MPKRENDCRTVNTYVYGGVGGHGGNGRQLGSGGSGGVGQGPSLNYDIKTEQFIMNNHDSGGGIHILHRAVALEALYDSAESFSQPKCHPETRTELLDNLYDWATDSDSERFVAGYEMRKGWAAGFFFKRGHATRGNAKVLFATLAYELALHRPKLTDPISRTVETNPSLLGRGMDVQLRNLILEPCKQFQDAAPSILLVDGLDECEDNNVQREILRLIASAVNDPGVPLRILVASRPEPHIRKTFDEESFRGRFDSINIEQSFEDVRTYLRHEFSRIHREHTTMQKITSPWPSLETLEILVEKSSGHFIYASTVIKFVDDEYSRPSQQLDRIITRNLVPHDTESPFEALDQLYMQILSGVSARYRPCLCEILCVFMHYPACRGASIVVRDIEELLGLEPGEVSLTLRPLHSVLKLPSDDDKPIEMHHASFRDFLDSEERSSIFYAGSPQHRAKLACSILKALAYKYDDPRKNHQRLSFRWWLLMHPTEWIQYIISIAPSPEFLPLLRLVNPDFFLFFGVDCDVMDEFMRWLKGLVGPFSKMGPLRCRCSPQSNPELLKELMEFIPPWDVFSGNGLEPVEFHDVVQWLRASPIPPPDLTDRWVGYLKESMVRAGKKYSDEELEERWQKHLAQEAYFRGPPQAFDEKLIRFWEACLREFKSSGHGGKEDEEASGDEDWHSASSDTED</sequence>
<dbReference type="PANTHER" id="PTHR10039:SF14">
    <property type="entry name" value="NACHT DOMAIN-CONTAINING PROTEIN"/>
    <property type="match status" value="1"/>
</dbReference>
<gene>
    <name evidence="4" type="ORF">MVEN_01411600</name>
</gene>
<dbReference type="PANTHER" id="PTHR10039">
    <property type="entry name" value="AMELOGENIN"/>
    <property type="match status" value="1"/>
</dbReference>
<proteinExistence type="predicted"/>
<name>A0A8H7CVI5_9AGAR</name>
<feature type="region of interest" description="Disordered" evidence="2">
    <location>
        <begin position="659"/>
        <end position="685"/>
    </location>
</feature>
<dbReference type="OrthoDB" id="4760524at2759"/>
<evidence type="ECO:0000313" key="5">
    <source>
        <dbReference type="Proteomes" id="UP000620124"/>
    </source>
</evidence>
<keyword evidence="1" id="KW-0677">Repeat</keyword>
<dbReference type="InterPro" id="IPR056884">
    <property type="entry name" value="NPHP3-like_N"/>
</dbReference>
<dbReference type="Pfam" id="PF24883">
    <property type="entry name" value="NPHP3_N"/>
    <property type="match status" value="1"/>
</dbReference>